<dbReference type="RefSeq" id="WP_186563788.1">
    <property type="nucleotide sequence ID" value="NZ_JACNMF010000006.1"/>
</dbReference>
<keyword evidence="2" id="KW-1185">Reference proteome</keyword>
<evidence type="ECO:0000313" key="2">
    <source>
        <dbReference type="Proteomes" id="UP000656244"/>
    </source>
</evidence>
<dbReference type="EMBL" id="JACNMF010000006">
    <property type="protein sequence ID" value="MBC3759818.1"/>
    <property type="molecule type" value="Genomic_DNA"/>
</dbReference>
<evidence type="ECO:0000313" key="1">
    <source>
        <dbReference type="EMBL" id="MBC3759818.1"/>
    </source>
</evidence>
<protein>
    <submittedName>
        <fullName evidence="1">Uncharacterized protein</fullName>
    </submittedName>
</protein>
<sequence length="182" mass="21545">MKNYIIISLLFFSCFFLNCAKKERKLPPGENENLLSINLDSTRFCVFEYNSSYHWIFPENSIKSELTNEDLKIAEQLLNQEIKKFNEEGKIRSDYLKEKFPDRQFYERQFSIILEEYRRQYIIATSPTGDKILHINFFCGTEGFEYWKEDYVSVDDGGNCFFQVLINISKIKLLEFSVNGVA</sequence>
<reference evidence="1" key="1">
    <citation type="submission" date="2020-08" db="EMBL/GenBank/DDBJ databases">
        <title>Hyunsoonleella sp. strain SJ7 genome sequencing and assembly.</title>
        <authorList>
            <person name="Kim I."/>
        </authorList>
    </citation>
    <scope>NUCLEOTIDE SEQUENCE</scope>
    <source>
        <strain evidence="1">SJ7</strain>
    </source>
</reference>
<dbReference type="Proteomes" id="UP000656244">
    <property type="component" value="Unassembled WGS sequence"/>
</dbReference>
<dbReference type="AlphaFoldDB" id="A0A923KMJ0"/>
<accession>A0A923KMJ0</accession>
<name>A0A923KMJ0_9FLAO</name>
<comment type="caution">
    <text evidence="1">The sequence shown here is derived from an EMBL/GenBank/DDBJ whole genome shotgun (WGS) entry which is preliminary data.</text>
</comment>
<proteinExistence type="predicted"/>
<organism evidence="1 2">
    <name type="scientific">Hyunsoonleella aquatilis</name>
    <dbReference type="NCBI Taxonomy" id="2762758"/>
    <lineage>
        <taxon>Bacteria</taxon>
        <taxon>Pseudomonadati</taxon>
        <taxon>Bacteroidota</taxon>
        <taxon>Flavobacteriia</taxon>
        <taxon>Flavobacteriales</taxon>
        <taxon>Flavobacteriaceae</taxon>
    </lineage>
</organism>
<gene>
    <name evidence="1" type="ORF">H7U19_15500</name>
</gene>